<evidence type="ECO:0000313" key="1">
    <source>
        <dbReference type="EMBL" id="PJF36174.1"/>
    </source>
</evidence>
<reference evidence="1 2" key="1">
    <citation type="submission" date="2017-11" db="EMBL/GenBank/DDBJ databases">
        <title>Evolution of Phototrophy in the Chloroflexi Phylum Driven by Horizontal Gene Transfer.</title>
        <authorList>
            <person name="Ward L.M."/>
            <person name="Hemp J."/>
            <person name="Shih P.M."/>
            <person name="Mcglynn S.E."/>
            <person name="Fischer W."/>
        </authorList>
    </citation>
    <scope>NUCLEOTIDE SEQUENCE [LARGE SCALE GENOMIC DNA]</scope>
    <source>
        <strain evidence="1">JP3_13</strain>
    </source>
</reference>
<dbReference type="SUPFAM" id="SSF82171">
    <property type="entry name" value="DPP6 N-terminal domain-like"/>
    <property type="match status" value="1"/>
</dbReference>
<dbReference type="AlphaFoldDB" id="A0A2M8PF43"/>
<gene>
    <name evidence="1" type="ORF">CUN49_06840</name>
</gene>
<accession>A0A2M8PF43</accession>
<name>A0A2M8PF43_9CHLR</name>
<protein>
    <recommendedName>
        <fullName evidence="3">Dipeptidylpeptidase IV N-terminal domain-containing protein</fullName>
    </recommendedName>
</protein>
<evidence type="ECO:0008006" key="3">
    <source>
        <dbReference type="Google" id="ProtNLM"/>
    </source>
</evidence>
<organism evidence="1 2">
    <name type="scientific">Candidatus Thermofonsia Clade 1 bacterium</name>
    <dbReference type="NCBI Taxonomy" id="2364210"/>
    <lineage>
        <taxon>Bacteria</taxon>
        <taxon>Bacillati</taxon>
        <taxon>Chloroflexota</taxon>
        <taxon>Candidatus Thermofontia</taxon>
        <taxon>Candidatus Thermofonsia Clade 1</taxon>
    </lineage>
</organism>
<dbReference type="Proteomes" id="UP000229681">
    <property type="component" value="Unassembled WGS sequence"/>
</dbReference>
<evidence type="ECO:0000313" key="2">
    <source>
        <dbReference type="Proteomes" id="UP000229681"/>
    </source>
</evidence>
<proteinExistence type="predicted"/>
<comment type="caution">
    <text evidence="1">The sequence shown here is derived from an EMBL/GenBank/DDBJ whole genome shotgun (WGS) entry which is preliminary data.</text>
</comment>
<dbReference type="InterPro" id="IPR011042">
    <property type="entry name" value="6-blade_b-propeller_TolB-like"/>
</dbReference>
<sequence>MRTLISRLRALLAIGILAALLLPSLFLAVLAGRSGQAHGCLAFTSAQGAHLLDVGSGVALPQRQMTPQLGGRPIAYSAHWLVFPQLERSQLRFRRIADGQEYTLPIEGDMYYMDWSPDGRWFGYLWRTKPGQVPTLTLIDFQPSASGAPTLSRHDIPEAGYYWRWSPRGNLVFLNRDYLAQPHFAIFSVSANRLQLFPYSDTLSGDQWLLDGDERQFAYLTSQGGSNVQLYIADLEAVRARYPLGILPYQMLWSPHNRYLVLILQVFPRWQIVIVDAEGNFHDVARVAQRGDMLAMPLVHWSANGETLYYLQDEGASPLDWHWIGYQVAARSYRRIVPNVVKRPYFSPQDAQQLVLIQEQAGKRNAILMQLSGDRRVTLAEAAEDMGDPYWSRDGKYVALVWATGTGARRVLRLTVVNAETGQARTLSDGLWDARDLRWLAGSTSLFFVAERDNGRGQPTYSAELLVPQTGEQRILSADKTLIGTVLWQGNDVEFWWR</sequence>
<dbReference type="Gene3D" id="2.120.10.30">
    <property type="entry name" value="TolB, C-terminal domain"/>
    <property type="match status" value="2"/>
</dbReference>
<feature type="non-terminal residue" evidence="1">
    <location>
        <position position="498"/>
    </location>
</feature>
<dbReference type="EMBL" id="PGTM01000074">
    <property type="protein sequence ID" value="PJF36174.1"/>
    <property type="molecule type" value="Genomic_DNA"/>
</dbReference>